<feature type="non-terminal residue" evidence="1">
    <location>
        <position position="71"/>
    </location>
</feature>
<name>A0AAD5GV10_AMBAR</name>
<reference evidence="1" key="1">
    <citation type="submission" date="2022-06" db="EMBL/GenBank/DDBJ databases">
        <title>Uncovering the hologenomic basis of an extraordinary plant invasion.</title>
        <authorList>
            <person name="Bieker V.C."/>
            <person name="Martin M.D."/>
            <person name="Gilbert T."/>
            <person name="Hodgins K."/>
            <person name="Battlay P."/>
            <person name="Petersen B."/>
            <person name="Wilson J."/>
        </authorList>
    </citation>
    <scope>NUCLEOTIDE SEQUENCE</scope>
    <source>
        <strain evidence="1">AA19_3_7</strain>
        <tissue evidence="1">Leaf</tissue>
    </source>
</reference>
<keyword evidence="2" id="KW-1185">Reference proteome</keyword>
<proteinExistence type="predicted"/>
<dbReference type="AlphaFoldDB" id="A0AAD5GV10"/>
<evidence type="ECO:0000313" key="2">
    <source>
        <dbReference type="Proteomes" id="UP001206925"/>
    </source>
</evidence>
<accession>A0AAD5GV10</accession>
<protein>
    <submittedName>
        <fullName evidence="1">Uncharacterized protein</fullName>
    </submittedName>
</protein>
<gene>
    <name evidence="1" type="ORF">M8C21_005797</name>
</gene>
<feature type="non-terminal residue" evidence="1">
    <location>
        <position position="1"/>
    </location>
</feature>
<organism evidence="1 2">
    <name type="scientific">Ambrosia artemisiifolia</name>
    <name type="common">Common ragweed</name>
    <dbReference type="NCBI Taxonomy" id="4212"/>
    <lineage>
        <taxon>Eukaryota</taxon>
        <taxon>Viridiplantae</taxon>
        <taxon>Streptophyta</taxon>
        <taxon>Embryophyta</taxon>
        <taxon>Tracheophyta</taxon>
        <taxon>Spermatophyta</taxon>
        <taxon>Magnoliopsida</taxon>
        <taxon>eudicotyledons</taxon>
        <taxon>Gunneridae</taxon>
        <taxon>Pentapetalae</taxon>
        <taxon>asterids</taxon>
        <taxon>campanulids</taxon>
        <taxon>Asterales</taxon>
        <taxon>Asteraceae</taxon>
        <taxon>Asteroideae</taxon>
        <taxon>Heliantheae alliance</taxon>
        <taxon>Heliantheae</taxon>
        <taxon>Ambrosia</taxon>
    </lineage>
</organism>
<evidence type="ECO:0000313" key="1">
    <source>
        <dbReference type="EMBL" id="KAI7753356.1"/>
    </source>
</evidence>
<comment type="caution">
    <text evidence="1">The sequence shown here is derived from an EMBL/GenBank/DDBJ whole genome shotgun (WGS) entry which is preliminary data.</text>
</comment>
<dbReference type="EMBL" id="JAMZMK010005456">
    <property type="protein sequence ID" value="KAI7753356.1"/>
    <property type="molecule type" value="Genomic_DNA"/>
</dbReference>
<sequence>AATIDVEGFLGGHKCRFPGKAVAENDRPSQVPISSKVVAEAGGPGRRIKRTLYLPASDFFLGFHLQKIIEV</sequence>
<dbReference type="Proteomes" id="UP001206925">
    <property type="component" value="Unassembled WGS sequence"/>
</dbReference>